<sequence length="407" mass="45889">MAEQPRSKVLSDLDKIIGLFHKVFPKTNKPLPAVPATPPRPRPASAYYSNNNSQQQPAIAFPIPQPTGYKQTDTYHAHSVPTRPPITIDLTSDDHSTSYTNNDTPPKTPPRKKKSSHKLTTDSSPGGGTTGLLCAGTTKQGKPCTRRPTKNYLIEGISDRFDAIDHQISTSDDHPDHHHQDGSFKDSTLAQIPRFCHQHISSVQSQSGSFFANSKWIEYSEWINEELPELVKISIKTEMSKIPKESDSQQLGYLYCHEMRPTNEANTTTAEEEEELTWIKVGRSIRPVARLSEWRTQCKSKDPIVRAFFPSSSTIDSSSENDTSYINGAQTVCSNGIKYHRKWERLVLLELSGWASIHSHSGTLSKIVCPDCKKIHTEIFQLRKGSYEVLVKPLIEKWMEWCKIAYL</sequence>
<proteinExistence type="predicted"/>
<protein>
    <recommendedName>
        <fullName evidence="2">Bacteriophage T5 Orf172 DNA-binding domain-containing protein</fullName>
    </recommendedName>
</protein>
<dbReference type="PANTHER" id="PTHR28094">
    <property type="entry name" value="MEIOTICALLY UP-REGULATED GENE 113 PROTEIN"/>
    <property type="match status" value="1"/>
</dbReference>
<dbReference type="InterPro" id="IPR053006">
    <property type="entry name" value="Meiosis_regulatory"/>
</dbReference>
<dbReference type="PANTHER" id="PTHR28094:SF1">
    <property type="entry name" value="MEIOTICALLY UP-REGULATED GENE 113 PROTEIN"/>
    <property type="match status" value="1"/>
</dbReference>
<accession>A0A0L0VUL1</accession>
<organism evidence="3 4">
    <name type="scientific">Puccinia striiformis f. sp. tritici PST-78</name>
    <dbReference type="NCBI Taxonomy" id="1165861"/>
    <lineage>
        <taxon>Eukaryota</taxon>
        <taxon>Fungi</taxon>
        <taxon>Dikarya</taxon>
        <taxon>Basidiomycota</taxon>
        <taxon>Pucciniomycotina</taxon>
        <taxon>Pucciniomycetes</taxon>
        <taxon>Pucciniales</taxon>
        <taxon>Pucciniaceae</taxon>
        <taxon>Puccinia</taxon>
    </lineage>
</organism>
<dbReference type="AlphaFoldDB" id="A0A0L0VUL1"/>
<evidence type="ECO:0000313" key="3">
    <source>
        <dbReference type="EMBL" id="KNF02917.1"/>
    </source>
</evidence>
<gene>
    <name evidence="3" type="ORF">PSTG_03866</name>
</gene>
<dbReference type="Pfam" id="PF10544">
    <property type="entry name" value="T5orf172"/>
    <property type="match status" value="1"/>
</dbReference>
<feature type="domain" description="Bacteriophage T5 Orf172 DNA-binding" evidence="2">
    <location>
        <begin position="271"/>
        <end position="387"/>
    </location>
</feature>
<evidence type="ECO:0000256" key="1">
    <source>
        <dbReference type="SAM" id="MobiDB-lite"/>
    </source>
</evidence>
<name>A0A0L0VUL1_9BASI</name>
<dbReference type="STRING" id="1165861.A0A0L0VUL1"/>
<comment type="caution">
    <text evidence="3">The sequence shown here is derived from an EMBL/GenBank/DDBJ whole genome shotgun (WGS) entry which is preliminary data.</text>
</comment>
<feature type="region of interest" description="Disordered" evidence="1">
    <location>
        <begin position="26"/>
        <end position="148"/>
    </location>
</feature>
<evidence type="ECO:0000259" key="2">
    <source>
        <dbReference type="Pfam" id="PF10544"/>
    </source>
</evidence>
<reference evidence="4" key="1">
    <citation type="submission" date="2014-03" db="EMBL/GenBank/DDBJ databases">
        <title>The Genome Sequence of Puccinia striiformis f. sp. tritici PST-78.</title>
        <authorList>
            <consortium name="The Broad Institute Genome Sequencing Platform"/>
            <person name="Cuomo C."/>
            <person name="Hulbert S."/>
            <person name="Chen X."/>
            <person name="Walker B."/>
            <person name="Young S.K."/>
            <person name="Zeng Q."/>
            <person name="Gargeya S."/>
            <person name="Fitzgerald M."/>
            <person name="Haas B."/>
            <person name="Abouelleil A."/>
            <person name="Alvarado L."/>
            <person name="Arachchi H.M."/>
            <person name="Berlin A.M."/>
            <person name="Chapman S.B."/>
            <person name="Goldberg J."/>
            <person name="Griggs A."/>
            <person name="Gujja S."/>
            <person name="Hansen M."/>
            <person name="Howarth C."/>
            <person name="Imamovic A."/>
            <person name="Larimer J."/>
            <person name="McCowan C."/>
            <person name="Montmayeur A."/>
            <person name="Murphy C."/>
            <person name="Neiman D."/>
            <person name="Pearson M."/>
            <person name="Priest M."/>
            <person name="Roberts A."/>
            <person name="Saif S."/>
            <person name="Shea T."/>
            <person name="Sisk P."/>
            <person name="Sykes S."/>
            <person name="Wortman J."/>
            <person name="Nusbaum C."/>
            <person name="Birren B."/>
        </authorList>
    </citation>
    <scope>NUCLEOTIDE SEQUENCE [LARGE SCALE GENOMIC DNA]</scope>
    <source>
        <strain evidence="4">race PST-78</strain>
    </source>
</reference>
<dbReference type="InterPro" id="IPR018306">
    <property type="entry name" value="Phage_T5_Orf172_DNA-bd"/>
</dbReference>
<dbReference type="OrthoDB" id="2417614at2759"/>
<keyword evidence="4" id="KW-1185">Reference proteome</keyword>
<dbReference type="EMBL" id="AJIL01000020">
    <property type="protein sequence ID" value="KNF02917.1"/>
    <property type="molecule type" value="Genomic_DNA"/>
</dbReference>
<feature type="compositionally biased region" description="Pro residues" evidence="1">
    <location>
        <begin position="32"/>
        <end position="42"/>
    </location>
</feature>
<dbReference type="Proteomes" id="UP000054564">
    <property type="component" value="Unassembled WGS sequence"/>
</dbReference>
<evidence type="ECO:0000313" key="4">
    <source>
        <dbReference type="Proteomes" id="UP000054564"/>
    </source>
</evidence>